<gene>
    <name evidence="2" type="ORF">NCTC12360_00540</name>
</gene>
<accession>A0A376GU90</accession>
<dbReference type="Proteomes" id="UP000254807">
    <property type="component" value="Unassembled WGS sequence"/>
</dbReference>
<proteinExistence type="predicted"/>
<evidence type="ECO:0000313" key="2">
    <source>
        <dbReference type="EMBL" id="STD82121.1"/>
    </source>
</evidence>
<dbReference type="AlphaFoldDB" id="A0A376GU90"/>
<evidence type="ECO:0000313" key="3">
    <source>
        <dbReference type="Proteomes" id="UP000254807"/>
    </source>
</evidence>
<protein>
    <submittedName>
        <fullName evidence="2">Protein of uncharacterized function (DUF669)</fullName>
    </submittedName>
</protein>
<dbReference type="EMBL" id="UFYW01000001">
    <property type="protein sequence ID" value="STD82121.1"/>
    <property type="molecule type" value="Genomic_DNA"/>
</dbReference>
<dbReference type="Pfam" id="PF05037">
    <property type="entry name" value="DUF669"/>
    <property type="match status" value="1"/>
</dbReference>
<dbReference type="InterPro" id="IPR007731">
    <property type="entry name" value="DUF669"/>
</dbReference>
<name>A0A376GU90_ENTGA</name>
<keyword evidence="3" id="KW-1185">Reference proteome</keyword>
<evidence type="ECO:0000256" key="1">
    <source>
        <dbReference type="SAM" id="MobiDB-lite"/>
    </source>
</evidence>
<organism evidence="2 3">
    <name type="scientific">Enterococcus gallinarum</name>
    <dbReference type="NCBI Taxonomy" id="1353"/>
    <lineage>
        <taxon>Bacteria</taxon>
        <taxon>Bacillati</taxon>
        <taxon>Bacillota</taxon>
        <taxon>Bacilli</taxon>
        <taxon>Lactobacillales</taxon>
        <taxon>Enterococcaceae</taxon>
        <taxon>Enterococcus</taxon>
    </lineage>
</organism>
<feature type="region of interest" description="Disordered" evidence="1">
    <location>
        <begin position="93"/>
        <end position="115"/>
    </location>
</feature>
<sequence>MAVFNYEVMDGKYKGGKILYDNIVWDNNDIELSVKRFNTILAAVGILDGTRIESIEQLVNGLKGKTLNITVDWKHSEYNDRWNLSVKGYNKFDQEGSKPNGVERPNGKQMNQNRPNEINQATNQVTHSNRIQESLPGIDPLADTRSFANGGFNGATVTDDDLPF</sequence>
<reference evidence="2 3" key="1">
    <citation type="submission" date="2018-06" db="EMBL/GenBank/DDBJ databases">
        <authorList>
            <consortium name="Pathogen Informatics"/>
            <person name="Doyle S."/>
        </authorList>
    </citation>
    <scope>NUCLEOTIDE SEQUENCE [LARGE SCALE GENOMIC DNA]</scope>
    <source>
        <strain evidence="2 3">NCTC12360</strain>
    </source>
</reference>